<comment type="subcellular location">
    <subcellularLocation>
        <location evidence="1">Membrane</location>
    </subcellularLocation>
</comment>
<dbReference type="GO" id="GO:0006465">
    <property type="term" value="P:signal peptide processing"/>
    <property type="evidence" value="ECO:0007669"/>
    <property type="project" value="InterPro"/>
</dbReference>
<accession>A0A161JH44</accession>
<dbReference type="EMBL" id="CP015285">
    <property type="protein sequence ID" value="ANC91597.1"/>
    <property type="molecule type" value="Genomic_DNA"/>
</dbReference>
<evidence type="ECO:0000256" key="1">
    <source>
        <dbReference type="ARBA" id="ARBA00004370"/>
    </source>
</evidence>
<dbReference type="InterPro" id="IPR047272">
    <property type="entry name" value="S49_SppA_C"/>
</dbReference>
<protein>
    <submittedName>
        <fullName evidence="9">Signal peptide peptidase SppA</fullName>
    </submittedName>
</protein>
<feature type="domain" description="Peptidase S49" evidence="8">
    <location>
        <begin position="361"/>
        <end position="512"/>
    </location>
</feature>
<keyword evidence="6" id="KW-0472">Membrane</keyword>
<reference evidence="9 10" key="1">
    <citation type="journal article" date="2013" name="Int. J. Syst. Evol. Microbiol.">
        <title>Azospirillum humicireducens sp. nov., a nitrogen-fixing bacterium isolated from a microbial fuel cell.</title>
        <authorList>
            <person name="Zhou S."/>
            <person name="Han L."/>
            <person name="Wang Y."/>
            <person name="Yang G."/>
            <person name="Zhuang L."/>
            <person name="Hu P."/>
        </authorList>
    </citation>
    <scope>NUCLEOTIDE SEQUENCE [LARGE SCALE GENOMIC DNA]</scope>
    <source>
        <strain evidence="9 10">SgZ-5</strain>
    </source>
</reference>
<dbReference type="STRING" id="1226968.A6A40_06605"/>
<feature type="active site" description="Proton donor/acceptor" evidence="7">
    <location>
        <position position="184"/>
    </location>
</feature>
<feature type="active site" description="Nucleophile" evidence="7">
    <location>
        <position position="378"/>
    </location>
</feature>
<feature type="domain" description="Peptidase S49" evidence="8">
    <location>
        <begin position="134"/>
        <end position="266"/>
    </location>
</feature>
<dbReference type="SUPFAM" id="SSF52096">
    <property type="entry name" value="ClpP/crotonase"/>
    <property type="match status" value="2"/>
</dbReference>
<dbReference type="RefSeq" id="WP_063634694.1">
    <property type="nucleotide sequence ID" value="NZ_CP015285.1"/>
</dbReference>
<dbReference type="PANTHER" id="PTHR33209:SF1">
    <property type="entry name" value="PEPTIDASE S49 DOMAIN-CONTAINING PROTEIN"/>
    <property type="match status" value="1"/>
</dbReference>
<dbReference type="CDD" id="cd07023">
    <property type="entry name" value="S49_Sppa_N_C"/>
    <property type="match status" value="1"/>
</dbReference>
<evidence type="ECO:0000256" key="3">
    <source>
        <dbReference type="ARBA" id="ARBA00022670"/>
    </source>
</evidence>
<organism evidence="9 10">
    <name type="scientific">Azospirillum humicireducens</name>
    <dbReference type="NCBI Taxonomy" id="1226968"/>
    <lineage>
        <taxon>Bacteria</taxon>
        <taxon>Pseudomonadati</taxon>
        <taxon>Pseudomonadota</taxon>
        <taxon>Alphaproteobacteria</taxon>
        <taxon>Rhodospirillales</taxon>
        <taxon>Azospirillaceae</taxon>
        <taxon>Azospirillum</taxon>
    </lineage>
</organism>
<name>A0A161JH44_9PROT</name>
<dbReference type="OrthoDB" id="9764363at2"/>
<evidence type="ECO:0000313" key="9">
    <source>
        <dbReference type="EMBL" id="ANC91597.1"/>
    </source>
</evidence>
<dbReference type="InterPro" id="IPR004635">
    <property type="entry name" value="Pept_S49_SppA"/>
</dbReference>
<evidence type="ECO:0000256" key="2">
    <source>
        <dbReference type="ARBA" id="ARBA00008683"/>
    </source>
</evidence>
<sequence>MRIVRFFVRLFAVIGFLLVAGAVAVVVLAVRHEPALPDAVVLELDLTKPLAESESGRIGSFFEHQTTLREVLDALDGGRRDPKVKGVLARFGDDSIGFAQTQELRAAIERFRASGRFAVAFAEEYGGGGPGNRSYLLASAFDEVWLQPLGTLGITGLSVELPFARDAFEQLGVQPQFAQREEYKSFADTFTKSGMTPANREMMEALVADLTRQLVDGIATSRRLAPAAVRTAMDNAPLLSREALDRKLVDRLGYADEARDEALKRAGAGAELVEPFDYLSVAGGPNDTGPTIALIHAVGTITGGKSEKPALGEVAAGSETIVEAIEEAADDPDVRAILFRIDSGGGSVSASEAIRRALVKARQNGKPVIASMGDAAASGGYWIALAADRIVASPATVTGSIGVVAGKFGVAGLSDKLGVHWDRVQGARNAGLWSPVRPFDASGTERLNAILDDTYANFLQRVAEARRMSPDQARNVAKGRVWTGAQARELGLVDELGGQEQALTLARTAARLSPDAAVTLTPFPPPKSVTDQLMELMSGRGELVGAMAAVAELRPLLAQLRPLIAAVQGDGVQARMPAMTLER</sequence>
<evidence type="ECO:0000256" key="6">
    <source>
        <dbReference type="ARBA" id="ARBA00023136"/>
    </source>
</evidence>
<dbReference type="InterPro" id="IPR002142">
    <property type="entry name" value="Peptidase_S49"/>
</dbReference>
<dbReference type="CDD" id="cd07018">
    <property type="entry name" value="S49_SppA_67K_type"/>
    <property type="match status" value="1"/>
</dbReference>
<evidence type="ECO:0000259" key="8">
    <source>
        <dbReference type="Pfam" id="PF01343"/>
    </source>
</evidence>
<dbReference type="PIRSF" id="PIRSF001217">
    <property type="entry name" value="Protease_4_SppA"/>
    <property type="match status" value="1"/>
</dbReference>
<keyword evidence="10" id="KW-1185">Reference proteome</keyword>
<dbReference type="Proteomes" id="UP000077405">
    <property type="component" value="Chromosome"/>
</dbReference>
<evidence type="ECO:0000313" key="10">
    <source>
        <dbReference type="Proteomes" id="UP000077405"/>
    </source>
</evidence>
<dbReference type="Gene3D" id="3.90.226.10">
    <property type="entry name" value="2-enoyl-CoA Hydratase, Chain A, domain 1"/>
    <property type="match status" value="3"/>
</dbReference>
<dbReference type="InterPro" id="IPR047217">
    <property type="entry name" value="S49_SppA_67K_type_N"/>
</dbReference>
<proteinExistence type="inferred from homology"/>
<dbReference type="PANTHER" id="PTHR33209">
    <property type="entry name" value="PROTEASE 4"/>
    <property type="match status" value="1"/>
</dbReference>
<gene>
    <name evidence="9" type="primary">sppA</name>
    <name evidence="9" type="ORF">A6A40_06605</name>
</gene>
<dbReference type="KEGG" id="ahu:A6A40_06605"/>
<dbReference type="InterPro" id="IPR004634">
    <property type="entry name" value="Pept_S49_pIV"/>
</dbReference>
<dbReference type="NCBIfam" id="TIGR00706">
    <property type="entry name" value="SppA_dom"/>
    <property type="match status" value="1"/>
</dbReference>
<dbReference type="GO" id="GO:0008236">
    <property type="term" value="F:serine-type peptidase activity"/>
    <property type="evidence" value="ECO:0007669"/>
    <property type="project" value="UniProtKB-KW"/>
</dbReference>
<evidence type="ECO:0000256" key="7">
    <source>
        <dbReference type="PIRSR" id="PIRSR001217-1"/>
    </source>
</evidence>
<comment type="similarity">
    <text evidence="2">Belongs to the peptidase S49 family.</text>
</comment>
<dbReference type="GO" id="GO:0016020">
    <property type="term" value="C:membrane"/>
    <property type="evidence" value="ECO:0007669"/>
    <property type="project" value="UniProtKB-SubCell"/>
</dbReference>
<evidence type="ECO:0000256" key="5">
    <source>
        <dbReference type="ARBA" id="ARBA00022825"/>
    </source>
</evidence>
<keyword evidence="3" id="KW-0645">Protease</keyword>
<evidence type="ECO:0000256" key="4">
    <source>
        <dbReference type="ARBA" id="ARBA00022801"/>
    </source>
</evidence>
<dbReference type="AlphaFoldDB" id="A0A161JH44"/>
<keyword evidence="4" id="KW-0378">Hydrolase</keyword>
<dbReference type="NCBIfam" id="TIGR00705">
    <property type="entry name" value="SppA_67K"/>
    <property type="match status" value="1"/>
</dbReference>
<dbReference type="Gene3D" id="6.20.330.10">
    <property type="match status" value="1"/>
</dbReference>
<keyword evidence="5" id="KW-0720">Serine protease</keyword>
<dbReference type="InterPro" id="IPR029045">
    <property type="entry name" value="ClpP/crotonase-like_dom_sf"/>
</dbReference>
<dbReference type="Pfam" id="PF01343">
    <property type="entry name" value="Peptidase_S49"/>
    <property type="match status" value="2"/>
</dbReference>